<dbReference type="SMART" id="SM00448">
    <property type="entry name" value="REC"/>
    <property type="match status" value="1"/>
</dbReference>
<evidence type="ECO:0000256" key="4">
    <source>
        <dbReference type="ARBA" id="ARBA00023125"/>
    </source>
</evidence>
<dbReference type="Gene3D" id="1.10.10.60">
    <property type="entry name" value="Homeodomain-like"/>
    <property type="match status" value="1"/>
</dbReference>
<dbReference type="Pfam" id="PF02954">
    <property type="entry name" value="HTH_8"/>
    <property type="match status" value="1"/>
</dbReference>
<dbReference type="InterPro" id="IPR002197">
    <property type="entry name" value="HTH_Fis"/>
</dbReference>
<dbReference type="GO" id="GO:0003677">
    <property type="term" value="F:DNA binding"/>
    <property type="evidence" value="ECO:0007669"/>
    <property type="project" value="UniProtKB-KW"/>
</dbReference>
<evidence type="ECO:0000256" key="2">
    <source>
        <dbReference type="ARBA" id="ARBA00023012"/>
    </source>
</evidence>
<dbReference type="Pfam" id="PF00072">
    <property type="entry name" value="Response_reg"/>
    <property type="match status" value="1"/>
</dbReference>
<dbReference type="PANTHER" id="PTHR48111">
    <property type="entry name" value="REGULATOR OF RPOS"/>
    <property type="match status" value="1"/>
</dbReference>
<keyword evidence="4 8" id="KW-0238">DNA-binding</keyword>
<dbReference type="CDD" id="cd17563">
    <property type="entry name" value="REC_RegA-like"/>
    <property type="match status" value="1"/>
</dbReference>
<gene>
    <name evidence="8" type="ORF">THMIRHAM_08210</name>
</gene>
<keyword evidence="3" id="KW-0805">Transcription regulation</keyword>
<dbReference type="InterPro" id="IPR009057">
    <property type="entry name" value="Homeodomain-like_sf"/>
</dbReference>
<evidence type="ECO:0000313" key="9">
    <source>
        <dbReference type="Proteomes" id="UP001054820"/>
    </source>
</evidence>
<evidence type="ECO:0000256" key="6">
    <source>
        <dbReference type="PROSITE-ProRule" id="PRU00169"/>
    </source>
</evidence>
<keyword evidence="9" id="KW-1185">Reference proteome</keyword>
<accession>A0ABN6CVI8</accession>
<evidence type="ECO:0000256" key="3">
    <source>
        <dbReference type="ARBA" id="ARBA00023015"/>
    </source>
</evidence>
<dbReference type="Proteomes" id="UP001054820">
    <property type="component" value="Chromosome"/>
</dbReference>
<keyword evidence="5" id="KW-0804">Transcription</keyword>
<feature type="domain" description="Response regulatory" evidence="7">
    <location>
        <begin position="5"/>
        <end position="119"/>
    </location>
</feature>
<proteinExistence type="predicted"/>
<dbReference type="Gene3D" id="3.40.50.2300">
    <property type="match status" value="1"/>
</dbReference>
<dbReference type="InterPro" id="IPR001789">
    <property type="entry name" value="Sig_transdc_resp-reg_receiver"/>
</dbReference>
<evidence type="ECO:0000256" key="1">
    <source>
        <dbReference type="ARBA" id="ARBA00022553"/>
    </source>
</evidence>
<organism evidence="8 9">
    <name type="scientific">Thiomicrorhabdus immobilis</name>
    <dbReference type="NCBI Taxonomy" id="2791037"/>
    <lineage>
        <taxon>Bacteria</taxon>
        <taxon>Pseudomonadati</taxon>
        <taxon>Pseudomonadota</taxon>
        <taxon>Gammaproteobacteria</taxon>
        <taxon>Thiotrichales</taxon>
        <taxon>Piscirickettsiaceae</taxon>
        <taxon>Thiomicrorhabdus</taxon>
    </lineage>
</organism>
<dbReference type="InterPro" id="IPR039420">
    <property type="entry name" value="WalR-like"/>
</dbReference>
<reference evidence="8" key="1">
    <citation type="journal article" date="2022" name="Arch. Microbiol.">
        <title>Thiomicrorhabdus immobilis sp. nov., a mesophilic sulfur-oxidizing bacterium isolated from sediment of a brackish lake in northern Japan.</title>
        <authorList>
            <person name="Kojima H."/>
            <person name="Mochizuki J."/>
            <person name="Kanda M."/>
            <person name="Watanabe T."/>
            <person name="Fukui M."/>
        </authorList>
    </citation>
    <scope>NUCLEOTIDE SEQUENCE</scope>
    <source>
        <strain evidence="8">Am19</strain>
    </source>
</reference>
<dbReference type="RefSeq" id="WP_237263866.1">
    <property type="nucleotide sequence ID" value="NZ_AP024202.1"/>
</dbReference>
<keyword evidence="1 6" id="KW-0597">Phosphoprotein</keyword>
<feature type="modified residue" description="4-aspartylphosphate" evidence="6">
    <location>
        <position position="54"/>
    </location>
</feature>
<evidence type="ECO:0000259" key="7">
    <source>
        <dbReference type="PROSITE" id="PS50110"/>
    </source>
</evidence>
<dbReference type="PROSITE" id="PS50110">
    <property type="entry name" value="RESPONSE_REGULATORY"/>
    <property type="match status" value="1"/>
</dbReference>
<evidence type="ECO:0000256" key="5">
    <source>
        <dbReference type="ARBA" id="ARBA00023163"/>
    </source>
</evidence>
<dbReference type="EMBL" id="AP024202">
    <property type="protein sequence ID" value="BCN93036.1"/>
    <property type="molecule type" value="Genomic_DNA"/>
</dbReference>
<dbReference type="SUPFAM" id="SSF46689">
    <property type="entry name" value="Homeodomain-like"/>
    <property type="match status" value="1"/>
</dbReference>
<protein>
    <submittedName>
        <fullName evidence="8">DNA-binding response regulator</fullName>
    </submittedName>
</protein>
<keyword evidence="2" id="KW-0902">Two-component regulatory system</keyword>
<evidence type="ECO:0000313" key="8">
    <source>
        <dbReference type="EMBL" id="BCN93036.1"/>
    </source>
</evidence>
<name>A0ABN6CVI8_9GAMM</name>
<sequence length="191" mass="21420">MNELPILIVDDDTTFLRILEQSIKYHNLMVLTASSPEEAGQLMATQSFAYAILDLNLNGQSGLNLLQTLLSHYPDCKVLILTGYASVATAVEAMRIGAYDYLCKPASVKEILNALGLEESNLSESEEAACPSRNENIEQDSFNAMSVKRLEWEHIQKVLMEHDGNISLTAQALNMHRRTLQRKLQKRPVEK</sequence>
<dbReference type="PANTHER" id="PTHR48111:SF1">
    <property type="entry name" value="TWO-COMPONENT RESPONSE REGULATOR ORR33"/>
    <property type="match status" value="1"/>
</dbReference>
<dbReference type="SUPFAM" id="SSF52172">
    <property type="entry name" value="CheY-like"/>
    <property type="match status" value="1"/>
</dbReference>
<dbReference type="InterPro" id="IPR011006">
    <property type="entry name" value="CheY-like_superfamily"/>
</dbReference>